<keyword evidence="5" id="KW-1185">Reference proteome</keyword>
<dbReference type="InterPro" id="IPR033120">
    <property type="entry name" value="HOTDOG_ACOT"/>
</dbReference>
<feature type="domain" description="HotDog ACOT-type" evidence="3">
    <location>
        <begin position="21"/>
        <end position="133"/>
    </location>
</feature>
<accession>A0A1E7EXE3</accession>
<dbReference type="EMBL" id="KV784371">
    <property type="protein sequence ID" value="OEU10484.1"/>
    <property type="molecule type" value="Genomic_DNA"/>
</dbReference>
<dbReference type="Proteomes" id="UP000095751">
    <property type="component" value="Unassembled WGS sequence"/>
</dbReference>
<feature type="region of interest" description="Disordered" evidence="2">
    <location>
        <begin position="165"/>
        <end position="197"/>
    </location>
</feature>
<dbReference type="PANTHER" id="PTHR11049:SF16">
    <property type="entry name" value="PROTEIN VDLD"/>
    <property type="match status" value="1"/>
</dbReference>
<dbReference type="SUPFAM" id="SSF54637">
    <property type="entry name" value="Thioesterase/thiol ester dehydrase-isomerase"/>
    <property type="match status" value="1"/>
</dbReference>
<dbReference type="GO" id="GO:0052816">
    <property type="term" value="F:long-chain fatty acyl-CoA hydrolase activity"/>
    <property type="evidence" value="ECO:0007669"/>
    <property type="project" value="TreeGrafter"/>
</dbReference>
<dbReference type="PROSITE" id="PS51770">
    <property type="entry name" value="HOTDOG_ACOT"/>
    <property type="match status" value="1"/>
</dbReference>
<feature type="compositionally biased region" description="Polar residues" evidence="2">
    <location>
        <begin position="1"/>
        <end position="13"/>
    </location>
</feature>
<dbReference type="AlphaFoldDB" id="A0A1E7EXE3"/>
<dbReference type="GO" id="GO:0016853">
    <property type="term" value="F:isomerase activity"/>
    <property type="evidence" value="ECO:0007669"/>
    <property type="project" value="UniProtKB-KW"/>
</dbReference>
<dbReference type="GO" id="GO:0006637">
    <property type="term" value="P:acyl-CoA metabolic process"/>
    <property type="evidence" value="ECO:0007669"/>
    <property type="project" value="TreeGrafter"/>
</dbReference>
<dbReference type="KEGG" id="fcy:FRACYDRAFT_193568"/>
<dbReference type="InterPro" id="IPR040170">
    <property type="entry name" value="Cytosol_ACT"/>
</dbReference>
<evidence type="ECO:0000313" key="4">
    <source>
        <dbReference type="EMBL" id="OEU10484.1"/>
    </source>
</evidence>
<gene>
    <name evidence="4" type="ORF">FRACYDRAFT_193568</name>
</gene>
<dbReference type="InterPro" id="IPR006683">
    <property type="entry name" value="Thioestr_dom"/>
</dbReference>
<keyword evidence="1" id="KW-0378">Hydrolase</keyword>
<dbReference type="GO" id="GO:0005829">
    <property type="term" value="C:cytosol"/>
    <property type="evidence" value="ECO:0007669"/>
    <property type="project" value="TreeGrafter"/>
</dbReference>
<evidence type="ECO:0000313" key="5">
    <source>
        <dbReference type="Proteomes" id="UP000095751"/>
    </source>
</evidence>
<dbReference type="InParanoid" id="A0A1E7EXE3"/>
<protein>
    <submittedName>
        <fullName evidence="4">Thioesterase/thiol ester dehydrase-isomerase</fullName>
    </submittedName>
</protein>
<sequence length="197" mass="21605">MSSPLGSLTSPNHHQIGKRPAESKAEVVYKIFPNDLNSEGTVFGGVVLSLMDRTALVVAERHSGKSCVTVSIDSVRFLAPGRKGDNLICTAVITRSWTSSMEIDLKVIAEHPFSGETKEILEAFFTFCAFDQWGKPTKIPVPAVIPDTKEEHHRYQEAGIRMEERSAATKGRKERKASFLANGRKKPAVIQRGTPAA</sequence>
<dbReference type="OrthoDB" id="331699at2759"/>
<evidence type="ECO:0000256" key="1">
    <source>
        <dbReference type="ARBA" id="ARBA00022801"/>
    </source>
</evidence>
<dbReference type="CDD" id="cd03442">
    <property type="entry name" value="BFIT_BACH"/>
    <property type="match status" value="1"/>
</dbReference>
<proteinExistence type="predicted"/>
<evidence type="ECO:0000256" key="2">
    <source>
        <dbReference type="SAM" id="MobiDB-lite"/>
    </source>
</evidence>
<dbReference type="InterPro" id="IPR029069">
    <property type="entry name" value="HotDog_dom_sf"/>
</dbReference>
<evidence type="ECO:0000259" key="3">
    <source>
        <dbReference type="PROSITE" id="PS51770"/>
    </source>
</evidence>
<keyword evidence="4" id="KW-0413">Isomerase</keyword>
<feature type="region of interest" description="Disordered" evidence="2">
    <location>
        <begin position="1"/>
        <end position="21"/>
    </location>
</feature>
<dbReference type="Gene3D" id="3.10.129.10">
    <property type="entry name" value="Hotdog Thioesterase"/>
    <property type="match status" value="1"/>
</dbReference>
<name>A0A1E7EXE3_9STRA</name>
<dbReference type="Pfam" id="PF03061">
    <property type="entry name" value="4HBT"/>
    <property type="match status" value="1"/>
</dbReference>
<reference evidence="4 5" key="1">
    <citation type="submission" date="2016-09" db="EMBL/GenBank/DDBJ databases">
        <title>Extensive genetic diversity and differential bi-allelic expression allows diatom success in the polar Southern Ocean.</title>
        <authorList>
            <consortium name="DOE Joint Genome Institute"/>
            <person name="Mock T."/>
            <person name="Otillar R.P."/>
            <person name="Strauss J."/>
            <person name="Dupont C."/>
            <person name="Frickenhaus S."/>
            <person name="Maumus F."/>
            <person name="Mcmullan M."/>
            <person name="Sanges R."/>
            <person name="Schmutz J."/>
            <person name="Toseland A."/>
            <person name="Valas R."/>
            <person name="Veluchamy A."/>
            <person name="Ward B.J."/>
            <person name="Allen A."/>
            <person name="Barry K."/>
            <person name="Falciatore A."/>
            <person name="Ferrante M."/>
            <person name="Fortunato A.E."/>
            <person name="Gloeckner G."/>
            <person name="Gruber A."/>
            <person name="Hipkin R."/>
            <person name="Janech M."/>
            <person name="Kroth P."/>
            <person name="Leese F."/>
            <person name="Lindquist E."/>
            <person name="Lyon B.R."/>
            <person name="Martin J."/>
            <person name="Mayer C."/>
            <person name="Parker M."/>
            <person name="Quesneville H."/>
            <person name="Raymond J."/>
            <person name="Uhlig C."/>
            <person name="Valentin K.U."/>
            <person name="Worden A.Z."/>
            <person name="Armbrust E.V."/>
            <person name="Bowler C."/>
            <person name="Green B."/>
            <person name="Moulton V."/>
            <person name="Van Oosterhout C."/>
            <person name="Grigoriev I."/>
        </authorList>
    </citation>
    <scope>NUCLEOTIDE SEQUENCE [LARGE SCALE GENOMIC DNA]</scope>
    <source>
        <strain evidence="4 5">CCMP1102</strain>
    </source>
</reference>
<organism evidence="4 5">
    <name type="scientific">Fragilariopsis cylindrus CCMP1102</name>
    <dbReference type="NCBI Taxonomy" id="635003"/>
    <lineage>
        <taxon>Eukaryota</taxon>
        <taxon>Sar</taxon>
        <taxon>Stramenopiles</taxon>
        <taxon>Ochrophyta</taxon>
        <taxon>Bacillariophyta</taxon>
        <taxon>Bacillariophyceae</taxon>
        <taxon>Bacillariophycidae</taxon>
        <taxon>Bacillariales</taxon>
        <taxon>Bacillariaceae</taxon>
        <taxon>Fragilariopsis</taxon>
    </lineage>
</organism>
<dbReference type="PANTHER" id="PTHR11049">
    <property type="entry name" value="ACYL COENZYME A THIOESTER HYDROLASE"/>
    <property type="match status" value="1"/>
</dbReference>